<dbReference type="Proteomes" id="UP000694548">
    <property type="component" value="Chromosome sgr16"/>
</dbReference>
<evidence type="ECO:0000256" key="1">
    <source>
        <dbReference type="ARBA" id="ARBA00022737"/>
    </source>
</evidence>
<keyword evidence="2" id="KW-0040">ANK repeat</keyword>
<evidence type="ECO:0000313" key="5">
    <source>
        <dbReference type="Proteomes" id="UP000694548"/>
    </source>
</evidence>
<sequence>MTAYIHGSGHIRSSCGKLRLVRLLVDGGAQVNGSNSRGALLAACEALRGEAMLRLNQADPNARAALMHACTERAGVHVAQSLLAAGADPCMEDVSGASALVYAINAQHQPTVQPGVGIPSSSPWRWTGSPNSSEEENIFSFRGTSESDRSRSQINQIYGTP</sequence>
<evidence type="ECO:0000256" key="3">
    <source>
        <dbReference type="SAM" id="MobiDB-lite"/>
    </source>
</evidence>
<dbReference type="InterPro" id="IPR036770">
    <property type="entry name" value="Ankyrin_rpt-contain_sf"/>
</dbReference>
<dbReference type="Ensembl" id="ENSNFUT00015032083.1">
    <property type="protein sequence ID" value="ENSNFUP00015030701.1"/>
    <property type="gene ID" value="ENSNFUG00015014963.1"/>
</dbReference>
<keyword evidence="5" id="KW-1185">Reference proteome</keyword>
<proteinExistence type="predicted"/>
<dbReference type="InterPro" id="IPR042637">
    <property type="entry name" value="AN34A/B/C"/>
</dbReference>
<keyword evidence="1" id="KW-0677">Repeat</keyword>
<organism evidence="4 5">
    <name type="scientific">Nothobranchius furzeri</name>
    <name type="common">Turquoise killifish</name>
    <dbReference type="NCBI Taxonomy" id="105023"/>
    <lineage>
        <taxon>Eukaryota</taxon>
        <taxon>Metazoa</taxon>
        <taxon>Chordata</taxon>
        <taxon>Craniata</taxon>
        <taxon>Vertebrata</taxon>
        <taxon>Euteleostomi</taxon>
        <taxon>Actinopterygii</taxon>
        <taxon>Neopterygii</taxon>
        <taxon>Teleostei</taxon>
        <taxon>Neoteleostei</taxon>
        <taxon>Acanthomorphata</taxon>
        <taxon>Ovalentaria</taxon>
        <taxon>Atherinomorphae</taxon>
        <taxon>Cyprinodontiformes</taxon>
        <taxon>Nothobranchiidae</taxon>
        <taxon>Nothobranchius</taxon>
    </lineage>
</organism>
<reference evidence="4" key="1">
    <citation type="submission" date="2014-08" db="EMBL/GenBank/DDBJ databases">
        <authorList>
            <person name="Senf B."/>
            <person name="Petzold A."/>
            <person name="Downie B.R."/>
            <person name="Koch P."/>
            <person name="Platzer M."/>
        </authorList>
    </citation>
    <scope>NUCLEOTIDE SEQUENCE [LARGE SCALE GENOMIC DNA]</scope>
    <source>
        <strain evidence="4">GRZ</strain>
    </source>
</reference>
<dbReference type="AlphaFoldDB" id="A0A8C6M9D1"/>
<feature type="compositionally biased region" description="Polar residues" evidence="3">
    <location>
        <begin position="119"/>
        <end position="132"/>
    </location>
</feature>
<dbReference type="SUPFAM" id="SSF48403">
    <property type="entry name" value="Ankyrin repeat"/>
    <property type="match status" value="1"/>
</dbReference>
<evidence type="ECO:0008006" key="6">
    <source>
        <dbReference type="Google" id="ProtNLM"/>
    </source>
</evidence>
<feature type="region of interest" description="Disordered" evidence="3">
    <location>
        <begin position="112"/>
        <end position="161"/>
    </location>
</feature>
<evidence type="ECO:0000313" key="4">
    <source>
        <dbReference type="Ensembl" id="ENSNFUP00015030701.1"/>
    </source>
</evidence>
<dbReference type="Gene3D" id="1.25.40.20">
    <property type="entry name" value="Ankyrin repeat-containing domain"/>
    <property type="match status" value="1"/>
</dbReference>
<accession>A0A8C6M9D1</accession>
<reference evidence="4" key="2">
    <citation type="submission" date="2025-08" db="UniProtKB">
        <authorList>
            <consortium name="Ensembl"/>
        </authorList>
    </citation>
    <scope>IDENTIFICATION</scope>
</reference>
<evidence type="ECO:0000256" key="2">
    <source>
        <dbReference type="ARBA" id="ARBA00023043"/>
    </source>
</evidence>
<dbReference type="PANTHER" id="PTHR24156">
    <property type="entry name" value="ANK_REP_REGION DOMAIN-CONTAINING PROTEIN"/>
    <property type="match status" value="1"/>
</dbReference>
<dbReference type="PANTHER" id="PTHR24156:SF7">
    <property type="entry name" value="ANKYRIN REPEAT DOMAIN-CONTAINING PROTEIN 34B-LIKE"/>
    <property type="match status" value="1"/>
</dbReference>
<reference evidence="4" key="3">
    <citation type="submission" date="2025-09" db="UniProtKB">
        <authorList>
            <consortium name="Ensembl"/>
        </authorList>
    </citation>
    <scope>IDENTIFICATION</scope>
</reference>
<name>A0A8C6M9D1_NOTFU</name>
<feature type="compositionally biased region" description="Polar residues" evidence="3">
    <location>
        <begin position="152"/>
        <end position="161"/>
    </location>
</feature>
<protein>
    <recommendedName>
        <fullName evidence="6">ANK_REP_REGION domain-containing protein</fullName>
    </recommendedName>
</protein>